<keyword evidence="4" id="KW-0812">Transmembrane</keyword>
<dbReference type="InterPro" id="IPR032675">
    <property type="entry name" value="LRR_dom_sf"/>
</dbReference>
<evidence type="ECO:0000313" key="7">
    <source>
        <dbReference type="Proteomes" id="UP000199727"/>
    </source>
</evidence>
<dbReference type="InterPro" id="IPR025875">
    <property type="entry name" value="Leu-rich_rpt_4"/>
</dbReference>
<keyword evidence="4" id="KW-0472">Membrane</keyword>
<evidence type="ECO:0000256" key="3">
    <source>
        <dbReference type="SAM" id="MobiDB-lite"/>
    </source>
</evidence>
<dbReference type="Gene3D" id="3.80.10.10">
    <property type="entry name" value="Ribonuclease Inhibitor"/>
    <property type="match status" value="2"/>
</dbReference>
<dbReference type="Proteomes" id="UP000199727">
    <property type="component" value="Unassembled WGS sequence"/>
</dbReference>
<dbReference type="SUPFAM" id="SSF52058">
    <property type="entry name" value="L domain-like"/>
    <property type="match status" value="1"/>
</dbReference>
<dbReference type="InterPro" id="IPR052592">
    <property type="entry name" value="LRR-RLK"/>
</dbReference>
<organism evidence="6 7">
    <name type="scientific">Cryptococcus neoformans Tu259-1</name>
    <dbReference type="NCBI Taxonomy" id="1230072"/>
    <lineage>
        <taxon>Eukaryota</taxon>
        <taxon>Fungi</taxon>
        <taxon>Dikarya</taxon>
        <taxon>Basidiomycota</taxon>
        <taxon>Agaricomycotina</taxon>
        <taxon>Tremellomycetes</taxon>
        <taxon>Tremellales</taxon>
        <taxon>Cryptococcaceae</taxon>
        <taxon>Cryptococcus</taxon>
        <taxon>Cryptococcus neoformans species complex</taxon>
    </lineage>
</organism>
<dbReference type="PANTHER" id="PTHR48054">
    <property type="entry name" value="RECEPTOR KINASE-LIKE PROTEIN XA21"/>
    <property type="match status" value="1"/>
</dbReference>
<name>A0A854Q8W8_CRYNE</name>
<keyword evidence="1" id="KW-0433">Leucine-rich repeat</keyword>
<comment type="caution">
    <text evidence="6">The sequence shown here is derived from an EMBL/GenBank/DDBJ whole genome shotgun (WGS) entry which is preliminary data.</text>
</comment>
<dbReference type="InterPro" id="IPR013210">
    <property type="entry name" value="LRR_N_plant-typ"/>
</dbReference>
<feature type="domain" description="Leucine-rich repeat-containing N-terminal plant-type" evidence="5">
    <location>
        <begin position="513"/>
        <end position="545"/>
    </location>
</feature>
<evidence type="ECO:0000259" key="5">
    <source>
        <dbReference type="Pfam" id="PF08263"/>
    </source>
</evidence>
<dbReference type="AlphaFoldDB" id="A0A854Q8W8"/>
<dbReference type="Pfam" id="PF12799">
    <property type="entry name" value="LRR_4"/>
    <property type="match status" value="1"/>
</dbReference>
<keyword evidence="2" id="KW-0677">Repeat</keyword>
<feature type="region of interest" description="Disordered" evidence="3">
    <location>
        <begin position="424"/>
        <end position="450"/>
    </location>
</feature>
<dbReference type="PROSITE" id="PS51450">
    <property type="entry name" value="LRR"/>
    <property type="match status" value="1"/>
</dbReference>
<proteinExistence type="predicted"/>
<dbReference type="OrthoDB" id="676979at2759"/>
<evidence type="ECO:0000256" key="4">
    <source>
        <dbReference type="SAM" id="Phobius"/>
    </source>
</evidence>
<evidence type="ECO:0000256" key="1">
    <source>
        <dbReference type="ARBA" id="ARBA00022614"/>
    </source>
</evidence>
<evidence type="ECO:0000256" key="2">
    <source>
        <dbReference type="ARBA" id="ARBA00022737"/>
    </source>
</evidence>
<dbReference type="EMBL" id="AMKT01000069">
    <property type="protein sequence ID" value="OXG15995.1"/>
    <property type="molecule type" value="Genomic_DNA"/>
</dbReference>
<gene>
    <name evidence="6" type="ORF">C361_05441</name>
</gene>
<feature type="compositionally biased region" description="Basic and acidic residues" evidence="3">
    <location>
        <begin position="85"/>
        <end position="94"/>
    </location>
</feature>
<feature type="region of interest" description="Disordered" evidence="3">
    <location>
        <begin position="85"/>
        <end position="110"/>
    </location>
</feature>
<sequence length="836" mass="89497">MAPRDSSRFSFKSRFSLLSLLPARHPPLFIDPPRMPPTQPGPRHETIISDTISPVCSEYPDLGTPFPPSRKKSYDKSLLRWGHDEEGEPVEEKKRRAKRPPPLNLEKTHMMYPPSSVDVVIDPSTLVNPFPPQKQAPPLPRKIKPKKKLQLVEDPFEVAEVEIGHRYLSWKGGKADIRPGQVIPSGLMPSLVDLDVKPKPKPKPKRCGTVADTPDNYESVLHNVLLTPTYIAPSPQVNSTPTLSPYDPSEFIEKYDRPCTLLDRATGTISNAAKRTSKWMPRKSILRNGPNGDDGAANESLRALKERELQEMARFRQKARPTVRLAVPSDAAYSSGSSPMRELSNVYSRKSPGWLGSRERIIGYDRDGKYPAVVGISDKGRRVWKRDEEHAKRNKRIWKIAIILTILFLAALTIGLCTSLLRKSSSSSSNDAASADNSSGSATATPSAASVSSTSSQTLSTCLNLFTSSAPTSPASYPCSDCVQVLQSTTNDFSEPIVNGNSTGVGSALQFCAMMDIYSHIENTSGLSKWGEDASPCGWDGIACDSRGRITILSLQYPNVPTALADTLGNVYALKALHLIGNSSVPTGNFPSSLLSLPYFQTLDLEYTAITGRIDTAPFSSATELTTLMLVSNSQLGTSMPDLSSNTKLVTAAVTGQGLADAKADKLPSSLTYLDLSYNSLSGQIPPLSQLTSLKTLYLQSNDFTSAPDSLPSSLTTMSFTSNSRLSGAMPSSVCSSTVLTSCDLRSTNLTAGMTSSSSRSSLSSHMSSVTASSTITSMASTSGTSVKASGSAMSSVSSSSGSSSAASDTSVKSSTMIGVSARASTEGTCGVCQFN</sequence>
<protein>
    <recommendedName>
        <fullName evidence="5">Leucine-rich repeat-containing N-terminal plant-type domain-containing protein</fullName>
    </recommendedName>
</protein>
<keyword evidence="4" id="KW-1133">Transmembrane helix</keyword>
<dbReference type="InterPro" id="IPR001611">
    <property type="entry name" value="Leu-rich_rpt"/>
</dbReference>
<feature type="region of interest" description="Disordered" evidence="3">
    <location>
        <begin position="790"/>
        <end position="812"/>
    </location>
</feature>
<accession>A0A854Q8W8</accession>
<reference evidence="6 7" key="1">
    <citation type="submission" date="2017-06" db="EMBL/GenBank/DDBJ databases">
        <title>Global population genomics of the pathogenic fungus Cryptococcus neoformans var. grubii.</title>
        <authorList>
            <person name="Cuomo C."/>
            <person name="Litvintseva A."/>
            <person name="Chen Y."/>
            <person name="Young S."/>
            <person name="Zeng Q."/>
            <person name="Chapman S."/>
            <person name="Gujja S."/>
            <person name="Saif S."/>
            <person name="Birren B."/>
        </authorList>
    </citation>
    <scope>NUCLEOTIDE SEQUENCE [LARGE SCALE GENOMIC DNA]</scope>
    <source>
        <strain evidence="6 7">Tu259-1</strain>
    </source>
</reference>
<dbReference type="PANTHER" id="PTHR48054:SF94">
    <property type="entry name" value="LEUCINE-RICH REPEAT RECEPTOR-LIKE PROTEIN FASCIATED EAR2"/>
    <property type="match status" value="1"/>
</dbReference>
<evidence type="ECO:0000313" key="6">
    <source>
        <dbReference type="EMBL" id="OXG15995.1"/>
    </source>
</evidence>
<feature type="transmembrane region" description="Helical" evidence="4">
    <location>
        <begin position="400"/>
        <end position="421"/>
    </location>
</feature>
<dbReference type="Pfam" id="PF08263">
    <property type="entry name" value="LRRNT_2"/>
    <property type="match status" value="1"/>
</dbReference>